<accession>A0A7X9YFN0</accession>
<dbReference type="Gene3D" id="3.10.450.50">
    <property type="match status" value="2"/>
</dbReference>
<dbReference type="EMBL" id="JABBCX010000002">
    <property type="protein sequence ID" value="NMF47969.1"/>
    <property type="molecule type" value="Genomic_DNA"/>
</dbReference>
<evidence type="ECO:0000256" key="1">
    <source>
        <dbReference type="SAM" id="SignalP"/>
    </source>
</evidence>
<protein>
    <recommendedName>
        <fullName evidence="4">SnoaL-like domain-containing protein</fullName>
    </recommendedName>
</protein>
<sequence length="294" mass="31755">MKPLSLLTRSVLATAVISLTACASASASVQKTTSEQTTLSNTDKAVAVISSIETGDAKAISYINPTQYTQHNLAVKDGLAGFGEVLQQLPKGSAKAQVKRAFSDGNYTVTHTEYNFFGPKVGFDIFKFENGKIVEHWDNLQAITPVNPSGRTQLDGATAITDLSKTKANKALVKGFVNSILINGDMAKINDFISSEKGAYIQHNPAIADDLSGLGKALGELAKLNMPMIVSKNHIILGQGNFVLAVNEGTFMNKHVSFYDLFRVENGKIVEHWDTIETIPAKAQWQNSNGKFGF</sequence>
<reference evidence="2 3" key="1">
    <citation type="submission" date="2020-04" db="EMBL/GenBank/DDBJ databases">
        <title>Genome Sequencing and Assembley of Pseudoalteromonas artica.</title>
        <authorList>
            <person name="Akerly B."/>
            <person name="Cook G."/>
        </authorList>
    </citation>
    <scope>NUCLEOTIDE SEQUENCE [LARGE SCALE GENOMIC DNA]</scope>
    <source>
        <strain evidence="2 3">NEC-BIFX-0059</strain>
    </source>
</reference>
<name>A0A7X9YFN0_9GAMM</name>
<evidence type="ECO:0008006" key="4">
    <source>
        <dbReference type="Google" id="ProtNLM"/>
    </source>
</evidence>
<dbReference type="SUPFAM" id="SSF54427">
    <property type="entry name" value="NTF2-like"/>
    <property type="match status" value="2"/>
</dbReference>
<keyword evidence="1" id="KW-0732">Signal</keyword>
<dbReference type="AlphaFoldDB" id="A0A7X9YFN0"/>
<dbReference type="RefSeq" id="WP_170071503.1">
    <property type="nucleotide sequence ID" value="NZ_JABBCX010000002.1"/>
</dbReference>
<evidence type="ECO:0000313" key="3">
    <source>
        <dbReference type="Proteomes" id="UP000519126"/>
    </source>
</evidence>
<evidence type="ECO:0000313" key="2">
    <source>
        <dbReference type="EMBL" id="NMF47969.1"/>
    </source>
</evidence>
<dbReference type="PROSITE" id="PS51257">
    <property type="entry name" value="PROKAR_LIPOPROTEIN"/>
    <property type="match status" value="1"/>
</dbReference>
<gene>
    <name evidence="2" type="ORF">HHL01_07215</name>
</gene>
<dbReference type="InterPro" id="IPR032710">
    <property type="entry name" value="NTF2-like_dom_sf"/>
</dbReference>
<dbReference type="Proteomes" id="UP000519126">
    <property type="component" value="Unassembled WGS sequence"/>
</dbReference>
<feature type="chain" id="PRO_5030677600" description="SnoaL-like domain-containing protein" evidence="1">
    <location>
        <begin position="28"/>
        <end position="294"/>
    </location>
</feature>
<proteinExistence type="predicted"/>
<organism evidence="2 3">
    <name type="scientific">Pseudoalteromonas arctica</name>
    <dbReference type="NCBI Taxonomy" id="394751"/>
    <lineage>
        <taxon>Bacteria</taxon>
        <taxon>Pseudomonadati</taxon>
        <taxon>Pseudomonadota</taxon>
        <taxon>Gammaproteobacteria</taxon>
        <taxon>Alteromonadales</taxon>
        <taxon>Pseudoalteromonadaceae</taxon>
        <taxon>Pseudoalteromonas</taxon>
    </lineage>
</organism>
<feature type="signal peptide" evidence="1">
    <location>
        <begin position="1"/>
        <end position="27"/>
    </location>
</feature>
<comment type="caution">
    <text evidence="2">The sequence shown here is derived from an EMBL/GenBank/DDBJ whole genome shotgun (WGS) entry which is preliminary data.</text>
</comment>